<organism evidence="2 3">
    <name type="scientific">Fusarium solani</name>
    <name type="common">Filamentous fungus</name>
    <dbReference type="NCBI Taxonomy" id="169388"/>
    <lineage>
        <taxon>Eukaryota</taxon>
        <taxon>Fungi</taxon>
        <taxon>Dikarya</taxon>
        <taxon>Ascomycota</taxon>
        <taxon>Pezizomycotina</taxon>
        <taxon>Sordariomycetes</taxon>
        <taxon>Hypocreomycetidae</taxon>
        <taxon>Hypocreales</taxon>
        <taxon>Nectriaceae</taxon>
        <taxon>Fusarium</taxon>
        <taxon>Fusarium solani species complex</taxon>
    </lineage>
</organism>
<gene>
    <name evidence="2" type="ORF">B0J15DRAFT_502689</name>
</gene>
<comment type="caution">
    <text evidence="2">The sequence shown here is derived from an EMBL/GenBank/DDBJ whole genome shotgun (WGS) entry which is preliminary data.</text>
</comment>
<dbReference type="Proteomes" id="UP000736672">
    <property type="component" value="Unassembled WGS sequence"/>
</dbReference>
<reference evidence="2" key="1">
    <citation type="journal article" date="2021" name="Nat. Commun.">
        <title>Genetic determinants of endophytism in the Arabidopsis root mycobiome.</title>
        <authorList>
            <person name="Mesny F."/>
            <person name="Miyauchi S."/>
            <person name="Thiergart T."/>
            <person name="Pickel B."/>
            <person name="Atanasova L."/>
            <person name="Karlsson M."/>
            <person name="Huettel B."/>
            <person name="Barry K.W."/>
            <person name="Haridas S."/>
            <person name="Chen C."/>
            <person name="Bauer D."/>
            <person name="Andreopoulos W."/>
            <person name="Pangilinan J."/>
            <person name="LaButti K."/>
            <person name="Riley R."/>
            <person name="Lipzen A."/>
            <person name="Clum A."/>
            <person name="Drula E."/>
            <person name="Henrissat B."/>
            <person name="Kohler A."/>
            <person name="Grigoriev I.V."/>
            <person name="Martin F.M."/>
            <person name="Hacquard S."/>
        </authorList>
    </citation>
    <scope>NUCLEOTIDE SEQUENCE</scope>
    <source>
        <strain evidence="2">FSSC 5 MPI-SDFR-AT-0091</strain>
    </source>
</reference>
<evidence type="ECO:0000256" key="1">
    <source>
        <dbReference type="SAM" id="MobiDB-lite"/>
    </source>
</evidence>
<dbReference type="OrthoDB" id="1720422at2759"/>
<dbReference type="EMBL" id="JAGTJS010000021">
    <property type="protein sequence ID" value="KAH7239708.1"/>
    <property type="molecule type" value="Genomic_DNA"/>
</dbReference>
<feature type="region of interest" description="Disordered" evidence="1">
    <location>
        <begin position="76"/>
        <end position="96"/>
    </location>
</feature>
<sequence>MRRIKEDPSKNPLAELDLEFIGLACIPGRMKYILLPFTSKTSLKAIHIRQTMSDISNFGSWAFVEVLAPLISRANSDASSDSDLTTYTEGPDLGPDWDMDFTQREPELRNDFRHFAEWAFGPDGIPSLDIIAFGDFAYGGRENGRNVLLGRNTSGTSNFRMLDAKTGEWKDALDKYHVAMGACPVTHLFTL</sequence>
<accession>A0A9P9GJ92</accession>
<evidence type="ECO:0000313" key="3">
    <source>
        <dbReference type="Proteomes" id="UP000736672"/>
    </source>
</evidence>
<protein>
    <submittedName>
        <fullName evidence="2">Uncharacterized protein</fullName>
    </submittedName>
</protein>
<name>A0A9P9GJ92_FUSSL</name>
<dbReference type="AlphaFoldDB" id="A0A9P9GJ92"/>
<keyword evidence="3" id="KW-1185">Reference proteome</keyword>
<proteinExistence type="predicted"/>
<evidence type="ECO:0000313" key="2">
    <source>
        <dbReference type="EMBL" id="KAH7239708.1"/>
    </source>
</evidence>